<dbReference type="GeneID" id="301308231"/>
<gene>
    <name evidence="1" type="ORF">TK50_29930</name>
</gene>
<dbReference type="EMBL" id="JXSX01000003">
    <property type="protein sequence ID" value="KIR61748.1"/>
    <property type="molecule type" value="Genomic_DNA"/>
</dbReference>
<accession>A0A0D0VLX2</accession>
<sequence length="452" mass="49065">MIDPNYPWPPLDQAWNDLPESTRAAMVAAGAGAWKEVFYGCATYNQTWRLARPPVMPADAFRELNEVCDRLAQLILEACQRRARTAGELTRLLGVPAEETKLLDTDEVLSEALLAAYRPDVLISGGVPKFVEYNIDSSLGGGFDADTVVYRYAKLYAERGILDGLAVRPAPSLLDQRFVAIRDELGLADGARVALLLDFDADYPGLETPDDFIRILSPLADRARHFGIDLVIAQLKLATLDEDKRLVVDGAPVDALFRLFVPNRVHASAGLDAVAGALAAGTLPMFVSSAAWLLGNKINFAWLWEDLDTLPEPDQALVRRYVPRTTALTAAELPRALADQHDLVAKPADGSAGIGVLLGRETDPQKWEEGLRAALDEGGYILQEYMPADRVAMDFVRMETGETVTADVPYSLAPYLFGRTGSGGLARVGFPGCDSVLNLARGVLLTGILLTD</sequence>
<evidence type="ECO:0000313" key="1">
    <source>
        <dbReference type="EMBL" id="KIR61748.1"/>
    </source>
</evidence>
<evidence type="ECO:0008006" key="3">
    <source>
        <dbReference type="Google" id="ProtNLM"/>
    </source>
</evidence>
<dbReference type="SUPFAM" id="SSF56059">
    <property type="entry name" value="Glutathione synthetase ATP-binding domain-like"/>
    <property type="match status" value="1"/>
</dbReference>
<reference evidence="1 2" key="1">
    <citation type="submission" date="2015-01" db="EMBL/GenBank/DDBJ databases">
        <title>Sequencing and annotation of Micromonospora carbonacea strain JXNU-1 genome.</title>
        <authorList>
            <person name="Long Z."/>
            <person name="Huang Y."/>
            <person name="Jiang Y."/>
        </authorList>
    </citation>
    <scope>NUCLEOTIDE SEQUENCE [LARGE SCALE GENOMIC DNA]</scope>
    <source>
        <strain evidence="1 2">JXNU-1</strain>
    </source>
</reference>
<name>A0A0D0VLX2_9ACTN</name>
<dbReference type="RefSeq" id="WP_043968899.1">
    <property type="nucleotide sequence ID" value="NZ_JXSX01000003.1"/>
</dbReference>
<protein>
    <recommendedName>
        <fullName evidence="3">ATP-grasp domain-containing protein</fullName>
    </recommendedName>
</protein>
<proteinExistence type="predicted"/>
<dbReference type="PATRIC" id="fig|47853.6.peg.6274"/>
<organism evidence="1 2">
    <name type="scientific">Micromonospora haikouensis</name>
    <dbReference type="NCBI Taxonomy" id="686309"/>
    <lineage>
        <taxon>Bacteria</taxon>
        <taxon>Bacillati</taxon>
        <taxon>Actinomycetota</taxon>
        <taxon>Actinomycetes</taxon>
        <taxon>Micromonosporales</taxon>
        <taxon>Micromonosporaceae</taxon>
        <taxon>Micromonospora</taxon>
    </lineage>
</organism>
<keyword evidence="2" id="KW-1185">Reference proteome</keyword>
<evidence type="ECO:0000313" key="2">
    <source>
        <dbReference type="Proteomes" id="UP000032254"/>
    </source>
</evidence>
<dbReference type="AlphaFoldDB" id="A0A0D0VLX2"/>
<comment type="caution">
    <text evidence="1">The sequence shown here is derived from an EMBL/GenBank/DDBJ whole genome shotgun (WGS) entry which is preliminary data.</text>
</comment>
<dbReference type="Proteomes" id="UP000032254">
    <property type="component" value="Unassembled WGS sequence"/>
</dbReference>